<organism evidence="1 2">
    <name type="scientific">Sphingomonas parapaucimobilis NBRC 15100</name>
    <dbReference type="NCBI Taxonomy" id="1219049"/>
    <lineage>
        <taxon>Bacteria</taxon>
        <taxon>Pseudomonadati</taxon>
        <taxon>Pseudomonadota</taxon>
        <taxon>Alphaproteobacteria</taxon>
        <taxon>Sphingomonadales</taxon>
        <taxon>Sphingomonadaceae</taxon>
        <taxon>Sphingomonas</taxon>
    </lineage>
</organism>
<dbReference type="OrthoDB" id="8443799at2"/>
<dbReference type="RefSeq" id="WP_042491030.1">
    <property type="nucleotide sequence ID" value="NZ_BBPI01000099.1"/>
</dbReference>
<evidence type="ECO:0000313" key="1">
    <source>
        <dbReference type="EMBL" id="GAM02787.1"/>
    </source>
</evidence>
<protein>
    <submittedName>
        <fullName evidence="1">Uncharacterized protein</fullName>
    </submittedName>
</protein>
<reference evidence="1 2" key="1">
    <citation type="submission" date="2014-11" db="EMBL/GenBank/DDBJ databases">
        <title>Whole genome shotgun sequence of Sphingomonas parapaucimobilis NBRC 15100.</title>
        <authorList>
            <person name="Katano-Makiyama Y."/>
            <person name="Hosoyama A."/>
            <person name="Hashimoto M."/>
            <person name="Hosoyama Y."/>
            <person name="Noguchi M."/>
            <person name="Numata M."/>
            <person name="Tsuchikane K."/>
            <person name="Hirakata S."/>
            <person name="Uohara A."/>
            <person name="Shimodaira J."/>
            <person name="Ohji S."/>
            <person name="Ichikawa N."/>
            <person name="Kimura A."/>
            <person name="Yamazoe A."/>
            <person name="Fujita N."/>
        </authorList>
    </citation>
    <scope>NUCLEOTIDE SEQUENCE [LARGE SCALE GENOMIC DNA]</scope>
    <source>
        <strain evidence="1 2">NBRC 15100</strain>
    </source>
</reference>
<accession>A0A0A1WC96</accession>
<dbReference type="EMBL" id="BBPI01000099">
    <property type="protein sequence ID" value="GAM02787.1"/>
    <property type="molecule type" value="Genomic_DNA"/>
</dbReference>
<name>A0A0A1WC96_9SPHN</name>
<gene>
    <name evidence="1" type="ORF">SP5_099_00020</name>
</gene>
<dbReference type="Proteomes" id="UP000032305">
    <property type="component" value="Unassembled WGS sequence"/>
</dbReference>
<comment type="caution">
    <text evidence="1">The sequence shown here is derived from an EMBL/GenBank/DDBJ whole genome shotgun (WGS) entry which is preliminary data.</text>
</comment>
<proteinExistence type="predicted"/>
<sequence>MPDYGVINDRSPHIVADLCEIIALFENTPISRGDIESFVTAKGGEGLFRELDAANDAETNERIQALTEDAFQHLRYRQIAFGRWYPFVVEHDVIELKAEYDDYHRVYAALLSQSRLKMFDRPDRARAAAEFEALCREALPGLYPAWNVYHFGAGGLDRPQFGNKLKDALKALADKTRDKLILDHVNELSEQNVGDAGIDLVALYEWKDAAAAVPSVFCQCAAQQEGWPEKRFEASPWSLERFFNFFHKPATVLFIPICYRVPTGRWVGSDAHQSILIDRLRLTELLDRRLDGGDRTIADIVAVMAAPIEPGAFLADQAQQQAA</sequence>
<dbReference type="eggNOG" id="ENOG50334YV">
    <property type="taxonomic scope" value="Bacteria"/>
</dbReference>
<keyword evidence="2" id="KW-1185">Reference proteome</keyword>
<evidence type="ECO:0000313" key="2">
    <source>
        <dbReference type="Proteomes" id="UP000032305"/>
    </source>
</evidence>
<dbReference type="AlphaFoldDB" id="A0A0A1WC96"/>